<dbReference type="CTD" id="149473"/>
<keyword evidence="2" id="KW-1185">Reference proteome</keyword>
<proteinExistence type="predicted"/>
<evidence type="ECO:0000313" key="1">
    <source>
        <dbReference type="Ensembl" id="ENSCSEP00000019063.1"/>
    </source>
</evidence>
<dbReference type="Ensembl" id="ENSCSET00000019297.1">
    <property type="protein sequence ID" value="ENSCSEP00000019063.1"/>
    <property type="gene ID" value="ENSCSEG00000012213.1"/>
</dbReference>
<dbReference type="InParanoid" id="A0A3P8VV06"/>
<dbReference type="KEGG" id="csem:103396369"/>
<protein>
    <submittedName>
        <fullName evidence="1">Coiled-coil domain containing 24</fullName>
    </submittedName>
</protein>
<dbReference type="GeneID" id="103396369"/>
<dbReference type="InterPro" id="IPR031367">
    <property type="entry name" value="CCDC24"/>
</dbReference>
<evidence type="ECO:0000313" key="2">
    <source>
        <dbReference type="Proteomes" id="UP000265120"/>
    </source>
</evidence>
<dbReference type="PANTHER" id="PTHR28601:SF1">
    <property type="entry name" value="COILED-COIL DOMAIN-CONTAINING PROTEIN 24"/>
    <property type="match status" value="1"/>
</dbReference>
<name>A0A3P8VV06_CYNSE</name>
<dbReference type="OrthoDB" id="6022633at2759"/>
<accession>A0A3P8VV06</accession>
<dbReference type="AlphaFoldDB" id="A0A3P8VV06"/>
<reference evidence="1" key="3">
    <citation type="submission" date="2025-09" db="UniProtKB">
        <authorList>
            <consortium name="Ensembl"/>
        </authorList>
    </citation>
    <scope>IDENTIFICATION</scope>
</reference>
<dbReference type="GeneTree" id="ENSGT00940000167115"/>
<dbReference type="Proteomes" id="UP000265120">
    <property type="component" value="Chromosome 20"/>
</dbReference>
<sequence>METEHCLPLIPKACCLPATEIVIHMQSLDENQFWCHDPGPSLWALIVKHVPGSELPNICTALGHFLVDMYTEVHTEAEMWYSMWQDSQQSGYHSSREATSISSLPDPPVIKELLRAEVKMLLQSLEERASSRGGDGAELLLKYKPETVNYVLSHRNNFNSNGVNSENAADGSRPSSHCSFRSCAEEEIEAVRDKINVSDIDQVVDRLKSVLMEECEALNKMVQSFKVSIKENCRSQRKLEKRELSLLELRELRGTIQTDLDSFSSLLETTPQPIWEKDLKNKLRLPVGPKALDQILSSMDIRPHPPSALLYPEPRQTPLTNTSVSFTPIHAPSSSRTQSQHSITLNKLKRITGFTTFTSSRQAPPNCIDDKSKSYCSLSHMYITADLPCSPQSSHTDFQVKSQENSSFPGVGPTSNNCIHHSSSKYYLFQKERQITNCITPHPTAEFST</sequence>
<dbReference type="STRING" id="244447.ENSCSEP00000019063"/>
<reference evidence="1" key="2">
    <citation type="submission" date="2025-08" db="UniProtKB">
        <authorList>
            <consortium name="Ensembl"/>
        </authorList>
    </citation>
    <scope>IDENTIFICATION</scope>
</reference>
<dbReference type="Pfam" id="PF15669">
    <property type="entry name" value="CCDC24"/>
    <property type="match status" value="1"/>
</dbReference>
<dbReference type="RefSeq" id="XP_024921879.1">
    <property type="nucleotide sequence ID" value="XM_025066111.1"/>
</dbReference>
<reference evidence="1 2" key="1">
    <citation type="journal article" date="2014" name="Nat. Genet.">
        <title>Whole-genome sequence of a flatfish provides insights into ZW sex chromosome evolution and adaptation to a benthic lifestyle.</title>
        <authorList>
            <person name="Chen S."/>
            <person name="Zhang G."/>
            <person name="Shao C."/>
            <person name="Huang Q."/>
            <person name="Liu G."/>
            <person name="Zhang P."/>
            <person name="Song W."/>
            <person name="An N."/>
            <person name="Chalopin D."/>
            <person name="Volff J.N."/>
            <person name="Hong Y."/>
            <person name="Li Q."/>
            <person name="Sha Z."/>
            <person name="Zhou H."/>
            <person name="Xie M."/>
            <person name="Yu Q."/>
            <person name="Liu Y."/>
            <person name="Xiang H."/>
            <person name="Wang N."/>
            <person name="Wu K."/>
            <person name="Yang C."/>
            <person name="Zhou Q."/>
            <person name="Liao X."/>
            <person name="Yang L."/>
            <person name="Hu Q."/>
            <person name="Zhang J."/>
            <person name="Meng L."/>
            <person name="Jin L."/>
            <person name="Tian Y."/>
            <person name="Lian J."/>
            <person name="Yang J."/>
            <person name="Miao G."/>
            <person name="Liu S."/>
            <person name="Liang Z."/>
            <person name="Yan F."/>
            <person name="Li Y."/>
            <person name="Sun B."/>
            <person name="Zhang H."/>
            <person name="Zhang J."/>
            <person name="Zhu Y."/>
            <person name="Du M."/>
            <person name="Zhao Y."/>
            <person name="Schartl M."/>
            <person name="Tang Q."/>
            <person name="Wang J."/>
        </authorList>
    </citation>
    <scope>NUCLEOTIDE SEQUENCE</scope>
</reference>
<dbReference type="PANTHER" id="PTHR28601">
    <property type="entry name" value="COILED-COIL DOMAIN-CONTAINING PROTEIN 24"/>
    <property type="match status" value="1"/>
</dbReference>
<organism evidence="1 2">
    <name type="scientific">Cynoglossus semilaevis</name>
    <name type="common">Tongue sole</name>
    <dbReference type="NCBI Taxonomy" id="244447"/>
    <lineage>
        <taxon>Eukaryota</taxon>
        <taxon>Metazoa</taxon>
        <taxon>Chordata</taxon>
        <taxon>Craniata</taxon>
        <taxon>Vertebrata</taxon>
        <taxon>Euteleostomi</taxon>
        <taxon>Actinopterygii</taxon>
        <taxon>Neopterygii</taxon>
        <taxon>Teleostei</taxon>
        <taxon>Neoteleostei</taxon>
        <taxon>Acanthomorphata</taxon>
        <taxon>Carangaria</taxon>
        <taxon>Pleuronectiformes</taxon>
        <taxon>Pleuronectoidei</taxon>
        <taxon>Cynoglossidae</taxon>
        <taxon>Cynoglossinae</taxon>
        <taxon>Cynoglossus</taxon>
    </lineage>
</organism>